<sequence>MYACIHVCVWFKWVYPQSKHIKHMFPSVQFYLKRELHKYFQYYVIYFYV</sequence>
<accession>A0A0E9Q7G9</accession>
<reference evidence="1" key="2">
    <citation type="journal article" date="2015" name="Fish Shellfish Immunol.">
        <title>Early steps in the European eel (Anguilla anguilla)-Vibrio vulnificus interaction in the gills: Role of the RtxA13 toxin.</title>
        <authorList>
            <person name="Callol A."/>
            <person name="Pajuelo D."/>
            <person name="Ebbesson L."/>
            <person name="Teles M."/>
            <person name="MacKenzie S."/>
            <person name="Amaro C."/>
        </authorList>
    </citation>
    <scope>NUCLEOTIDE SEQUENCE</scope>
</reference>
<proteinExistence type="predicted"/>
<protein>
    <submittedName>
        <fullName evidence="1">Uncharacterized protein</fullName>
    </submittedName>
</protein>
<name>A0A0E9Q7G9_ANGAN</name>
<evidence type="ECO:0000313" key="1">
    <source>
        <dbReference type="EMBL" id="JAH12265.1"/>
    </source>
</evidence>
<dbReference type="AlphaFoldDB" id="A0A0E9Q7G9"/>
<organism evidence="1">
    <name type="scientific">Anguilla anguilla</name>
    <name type="common">European freshwater eel</name>
    <name type="synonym">Muraena anguilla</name>
    <dbReference type="NCBI Taxonomy" id="7936"/>
    <lineage>
        <taxon>Eukaryota</taxon>
        <taxon>Metazoa</taxon>
        <taxon>Chordata</taxon>
        <taxon>Craniata</taxon>
        <taxon>Vertebrata</taxon>
        <taxon>Euteleostomi</taxon>
        <taxon>Actinopterygii</taxon>
        <taxon>Neopterygii</taxon>
        <taxon>Teleostei</taxon>
        <taxon>Anguilliformes</taxon>
        <taxon>Anguillidae</taxon>
        <taxon>Anguilla</taxon>
    </lineage>
</organism>
<dbReference type="EMBL" id="GBXM01096312">
    <property type="protein sequence ID" value="JAH12265.1"/>
    <property type="molecule type" value="Transcribed_RNA"/>
</dbReference>
<reference evidence="1" key="1">
    <citation type="submission" date="2014-11" db="EMBL/GenBank/DDBJ databases">
        <authorList>
            <person name="Amaro Gonzalez C."/>
        </authorList>
    </citation>
    <scope>NUCLEOTIDE SEQUENCE</scope>
</reference>